<evidence type="ECO:0000256" key="5">
    <source>
        <dbReference type="SAM" id="Phobius"/>
    </source>
</evidence>
<dbReference type="AlphaFoldDB" id="A0A081DCC0"/>
<dbReference type="Gene3D" id="1.20.1540.10">
    <property type="entry name" value="Rhomboid-like"/>
    <property type="match status" value="1"/>
</dbReference>
<feature type="transmembrane region" description="Helical" evidence="5">
    <location>
        <begin position="67"/>
        <end position="85"/>
    </location>
</feature>
<sequence>MKDYQYFKFDIYTVLPALVFTIAIWFIYTIEVKYNFNFTDLGIRPGKLSGLKGVVFSPFIHADLGHLWSNTVPSLVLITGLCYFYRNISLKVLLLGLFFSGMMTWVIGRPSYHIGASSLIYLLVSFLFFKGVFTKHYRMLALSFVVAFFYGSMVWYVLPLKTGISWEGHLSGGVVGLLLAIITKNKLPEKKKYQWETADFNASDDPFMRQFDEDGNFFELEEEE</sequence>
<feature type="transmembrane region" description="Helical" evidence="5">
    <location>
        <begin position="12"/>
        <end position="30"/>
    </location>
</feature>
<feature type="transmembrane region" description="Helical" evidence="5">
    <location>
        <begin position="164"/>
        <end position="182"/>
    </location>
</feature>
<evidence type="ECO:0000256" key="4">
    <source>
        <dbReference type="ARBA" id="ARBA00023136"/>
    </source>
</evidence>
<comment type="caution">
    <text evidence="7">The sequence shown here is derived from an EMBL/GenBank/DDBJ whole genome shotgun (WGS) entry which is preliminary data.</text>
</comment>
<evidence type="ECO:0000313" key="7">
    <source>
        <dbReference type="EMBL" id="GAK76566.1"/>
    </source>
</evidence>
<accession>A0A081DCC0</accession>
<keyword evidence="2 5" id="KW-0812">Transmembrane</keyword>
<dbReference type="EMBL" id="BBLG01000004">
    <property type="protein sequence ID" value="GAK76566.1"/>
    <property type="molecule type" value="Genomic_DNA"/>
</dbReference>
<protein>
    <recommendedName>
        <fullName evidence="6">Peptidase S54 rhomboid domain-containing protein</fullName>
    </recommendedName>
</protein>
<feature type="transmembrane region" description="Helical" evidence="5">
    <location>
        <begin position="92"/>
        <end position="108"/>
    </location>
</feature>
<dbReference type="SUPFAM" id="SSF144091">
    <property type="entry name" value="Rhomboid-like"/>
    <property type="match status" value="1"/>
</dbReference>
<comment type="subcellular location">
    <subcellularLocation>
        <location evidence="1">Membrane</location>
        <topology evidence="1">Multi-pass membrane protein</topology>
    </subcellularLocation>
</comment>
<keyword evidence="4 5" id="KW-0472">Membrane</keyword>
<dbReference type="Pfam" id="PF01694">
    <property type="entry name" value="Rhomboid"/>
    <property type="match status" value="1"/>
</dbReference>
<proteinExistence type="predicted"/>
<evidence type="ECO:0000256" key="1">
    <source>
        <dbReference type="ARBA" id="ARBA00004141"/>
    </source>
</evidence>
<dbReference type="GO" id="GO:0016020">
    <property type="term" value="C:membrane"/>
    <property type="evidence" value="ECO:0007669"/>
    <property type="project" value="UniProtKB-SubCell"/>
</dbReference>
<name>A0A081DCC0_NONUL</name>
<dbReference type="GO" id="GO:0004252">
    <property type="term" value="F:serine-type endopeptidase activity"/>
    <property type="evidence" value="ECO:0007669"/>
    <property type="project" value="InterPro"/>
</dbReference>
<dbReference type="InterPro" id="IPR035952">
    <property type="entry name" value="Rhomboid-like_sf"/>
</dbReference>
<evidence type="ECO:0000259" key="6">
    <source>
        <dbReference type="Pfam" id="PF01694"/>
    </source>
</evidence>
<gene>
    <name evidence="7" type="ORF">JCM19296_2163</name>
</gene>
<evidence type="ECO:0000256" key="2">
    <source>
        <dbReference type="ARBA" id="ARBA00022692"/>
    </source>
</evidence>
<feature type="transmembrane region" description="Helical" evidence="5">
    <location>
        <begin position="114"/>
        <end position="133"/>
    </location>
</feature>
<keyword evidence="3 5" id="KW-1133">Transmembrane helix</keyword>
<evidence type="ECO:0000256" key="3">
    <source>
        <dbReference type="ARBA" id="ARBA00022989"/>
    </source>
</evidence>
<reference evidence="7 8" key="1">
    <citation type="journal article" date="2014" name="Genome Announc.">
        <title>Draft Genome Sequences of Marine Flavobacterium Nonlabens Strains NR17, NR24, NR27, NR32, NR33, and Ara13.</title>
        <authorList>
            <person name="Nakanishi M."/>
            <person name="Meirelles P."/>
            <person name="Suzuki R."/>
            <person name="Takatani N."/>
            <person name="Mino S."/>
            <person name="Suda W."/>
            <person name="Oshima K."/>
            <person name="Hattori M."/>
            <person name="Ohkuma M."/>
            <person name="Hosokawa M."/>
            <person name="Miyashita K."/>
            <person name="Thompson F.L."/>
            <person name="Niwa A."/>
            <person name="Sawabe T."/>
            <person name="Sawabe T."/>
        </authorList>
    </citation>
    <scope>NUCLEOTIDE SEQUENCE [LARGE SCALE GENOMIC DNA]</scope>
    <source>
        <strain evidence="8">JCM19296</strain>
    </source>
</reference>
<feature type="transmembrane region" description="Helical" evidence="5">
    <location>
        <begin position="140"/>
        <end position="158"/>
    </location>
</feature>
<organism evidence="7 8">
    <name type="scientific">Nonlabens ulvanivorans</name>
    <name type="common">Persicivirga ulvanivorans</name>
    <dbReference type="NCBI Taxonomy" id="906888"/>
    <lineage>
        <taxon>Bacteria</taxon>
        <taxon>Pseudomonadati</taxon>
        <taxon>Bacteroidota</taxon>
        <taxon>Flavobacteriia</taxon>
        <taxon>Flavobacteriales</taxon>
        <taxon>Flavobacteriaceae</taxon>
        <taxon>Nonlabens</taxon>
    </lineage>
</organism>
<dbReference type="Proteomes" id="UP000028980">
    <property type="component" value="Unassembled WGS sequence"/>
</dbReference>
<feature type="domain" description="Peptidase S54 rhomboid" evidence="6">
    <location>
        <begin position="54"/>
        <end position="183"/>
    </location>
</feature>
<dbReference type="InterPro" id="IPR022764">
    <property type="entry name" value="Peptidase_S54_rhomboid_dom"/>
</dbReference>
<evidence type="ECO:0000313" key="8">
    <source>
        <dbReference type="Proteomes" id="UP000028980"/>
    </source>
</evidence>